<protein>
    <submittedName>
        <fullName evidence="2">Uncharacterized protein</fullName>
    </submittedName>
</protein>
<reference evidence="2 3" key="1">
    <citation type="journal article" date="2012" name="PLoS Pathog.">
        <title>Diverse lifestyles and strategies of plant pathogenesis encoded in the genomes of eighteen Dothideomycetes fungi.</title>
        <authorList>
            <person name="Ohm R.A."/>
            <person name="Feau N."/>
            <person name="Henrissat B."/>
            <person name="Schoch C.L."/>
            <person name="Horwitz B.A."/>
            <person name="Barry K.W."/>
            <person name="Condon B.J."/>
            <person name="Copeland A.C."/>
            <person name="Dhillon B."/>
            <person name="Glaser F."/>
            <person name="Hesse C.N."/>
            <person name="Kosti I."/>
            <person name="LaButti K."/>
            <person name="Lindquist E.A."/>
            <person name="Lucas S."/>
            <person name="Salamov A.A."/>
            <person name="Bradshaw R.E."/>
            <person name="Ciuffetti L."/>
            <person name="Hamelin R.C."/>
            <person name="Kema G.H.J."/>
            <person name="Lawrence C."/>
            <person name="Scott J.A."/>
            <person name="Spatafora J.W."/>
            <person name="Turgeon B.G."/>
            <person name="de Wit P.J.G.M."/>
            <person name="Zhong S."/>
            <person name="Goodwin S.B."/>
            <person name="Grigoriev I.V."/>
        </authorList>
    </citation>
    <scope>NUCLEOTIDE SEQUENCE [LARGE SCALE GENOMIC DNA]</scope>
    <source>
        <strain evidence="2 3">UAMH 10762</strain>
    </source>
</reference>
<feature type="region of interest" description="Disordered" evidence="1">
    <location>
        <begin position="1"/>
        <end position="24"/>
    </location>
</feature>
<dbReference type="EMBL" id="KB445565">
    <property type="protein sequence ID" value="EMC90949.1"/>
    <property type="molecule type" value="Genomic_DNA"/>
</dbReference>
<keyword evidence="3" id="KW-1185">Reference proteome</keyword>
<dbReference type="GeneID" id="19112010"/>
<name>M2MWI6_BAUPA</name>
<evidence type="ECO:0000313" key="3">
    <source>
        <dbReference type="Proteomes" id="UP000011761"/>
    </source>
</evidence>
<dbReference type="AlphaFoldDB" id="M2MWI6"/>
<evidence type="ECO:0000313" key="2">
    <source>
        <dbReference type="EMBL" id="EMC90949.1"/>
    </source>
</evidence>
<dbReference type="KEGG" id="bcom:BAUCODRAFT_331975"/>
<proteinExistence type="predicted"/>
<accession>M2MWI6</accession>
<gene>
    <name evidence="2" type="ORF">BAUCODRAFT_331975</name>
</gene>
<sequence length="141" mass="15469">MDLLTSLDRPGSRPSSTQPRPCEHTSMKTYCGMTECSKHSYICPNLHSSLLIPRADSRAGASPKVPPQHGRIDSLFSGILDTPPILFHMDKGAINVGPHMNLLFTIQTCCSDIERPVPNVLEMASYLVHISSMVVYAVDFA</sequence>
<organism evidence="2 3">
    <name type="scientific">Baudoinia panamericana (strain UAMH 10762)</name>
    <name type="common">Angels' share fungus</name>
    <name type="synonym">Baudoinia compniacensis (strain UAMH 10762)</name>
    <dbReference type="NCBI Taxonomy" id="717646"/>
    <lineage>
        <taxon>Eukaryota</taxon>
        <taxon>Fungi</taxon>
        <taxon>Dikarya</taxon>
        <taxon>Ascomycota</taxon>
        <taxon>Pezizomycotina</taxon>
        <taxon>Dothideomycetes</taxon>
        <taxon>Dothideomycetidae</taxon>
        <taxon>Mycosphaerellales</taxon>
        <taxon>Teratosphaeriaceae</taxon>
        <taxon>Baudoinia</taxon>
    </lineage>
</organism>
<evidence type="ECO:0000256" key="1">
    <source>
        <dbReference type="SAM" id="MobiDB-lite"/>
    </source>
</evidence>
<dbReference type="RefSeq" id="XP_007681881.1">
    <property type="nucleotide sequence ID" value="XM_007683691.1"/>
</dbReference>
<dbReference type="Proteomes" id="UP000011761">
    <property type="component" value="Unassembled WGS sequence"/>
</dbReference>
<dbReference type="HOGENOM" id="CLU_1824956_0_0_1"/>